<organism evidence="10 11">
    <name type="scientific">Clostridium estertheticum subsp. estertheticum</name>
    <dbReference type="NCBI Taxonomy" id="1552"/>
    <lineage>
        <taxon>Bacteria</taxon>
        <taxon>Bacillati</taxon>
        <taxon>Bacillota</taxon>
        <taxon>Clostridia</taxon>
        <taxon>Eubacteriales</taxon>
        <taxon>Clostridiaceae</taxon>
        <taxon>Clostridium</taxon>
    </lineage>
</organism>
<evidence type="ECO:0000256" key="7">
    <source>
        <dbReference type="ARBA" id="ARBA00023012"/>
    </source>
</evidence>
<dbReference type="InterPro" id="IPR003661">
    <property type="entry name" value="HisK_dim/P_dom"/>
</dbReference>
<dbReference type="CDD" id="cd00082">
    <property type="entry name" value="HisKA"/>
    <property type="match status" value="1"/>
</dbReference>
<dbReference type="SUPFAM" id="SSF47384">
    <property type="entry name" value="Homodimeric domain of signal transducing histidine kinase"/>
    <property type="match status" value="1"/>
</dbReference>
<dbReference type="Gene3D" id="1.10.287.130">
    <property type="match status" value="1"/>
</dbReference>
<dbReference type="SUPFAM" id="SSF55874">
    <property type="entry name" value="ATPase domain of HSP90 chaperone/DNA topoisomerase II/histidine kinase"/>
    <property type="match status" value="1"/>
</dbReference>
<dbReference type="InterPro" id="IPR036890">
    <property type="entry name" value="HATPase_C_sf"/>
</dbReference>
<gene>
    <name evidence="10" type="ORF">A7L45_03750</name>
</gene>
<keyword evidence="8" id="KW-0472">Membrane</keyword>
<evidence type="ECO:0000256" key="5">
    <source>
        <dbReference type="ARBA" id="ARBA00022679"/>
    </source>
</evidence>
<keyword evidence="4" id="KW-0597">Phosphoprotein</keyword>
<dbReference type="GO" id="GO:0004721">
    <property type="term" value="F:phosphoprotein phosphatase activity"/>
    <property type="evidence" value="ECO:0007669"/>
    <property type="project" value="TreeGrafter"/>
</dbReference>
<keyword evidence="7" id="KW-0902">Two-component regulatory system</keyword>
<dbReference type="InterPro" id="IPR005467">
    <property type="entry name" value="His_kinase_dom"/>
</dbReference>
<evidence type="ECO:0000256" key="6">
    <source>
        <dbReference type="ARBA" id="ARBA00022777"/>
    </source>
</evidence>
<reference evidence="11" key="1">
    <citation type="journal article" date="2016" name="Front. Microbiol.">
        <title>Complete Genome Sequence of Clostridium estertheticum DSM 8809, a Microbe Identified in Spoiled Vacuum Packed Beef.</title>
        <authorList>
            <person name="Yu Z."/>
            <person name="Gunn L."/>
            <person name="Brennan E."/>
            <person name="Reid R."/>
            <person name="Wall P.G."/>
            <person name="Gaora O.P."/>
            <person name="Hurley D."/>
            <person name="Bolton D."/>
            <person name="Fanning S."/>
        </authorList>
    </citation>
    <scope>NUCLEOTIDE SEQUENCE [LARGE SCALE GENOMIC DNA]</scope>
    <source>
        <strain evidence="11">DSM 8809</strain>
    </source>
</reference>
<accession>A0A1J0GEA2</accession>
<evidence type="ECO:0000256" key="1">
    <source>
        <dbReference type="ARBA" id="ARBA00000085"/>
    </source>
</evidence>
<feature type="domain" description="Histidine kinase" evidence="9">
    <location>
        <begin position="198"/>
        <end position="412"/>
    </location>
</feature>
<keyword evidence="8" id="KW-1133">Transmembrane helix</keyword>
<dbReference type="STRING" id="1552.A7L45_03750"/>
<keyword evidence="5" id="KW-0808">Transferase</keyword>
<keyword evidence="8" id="KW-0812">Transmembrane</keyword>
<dbReference type="CDD" id="cd00075">
    <property type="entry name" value="HATPase"/>
    <property type="match status" value="1"/>
</dbReference>
<name>A0A1J0GEA2_9CLOT</name>
<dbReference type="PANTHER" id="PTHR45453">
    <property type="entry name" value="PHOSPHATE REGULON SENSOR PROTEIN PHOR"/>
    <property type="match status" value="1"/>
</dbReference>
<dbReference type="KEGG" id="ceu:A7L45_03750"/>
<evidence type="ECO:0000256" key="8">
    <source>
        <dbReference type="SAM" id="Phobius"/>
    </source>
</evidence>
<dbReference type="InterPro" id="IPR050351">
    <property type="entry name" value="BphY/WalK/GraS-like"/>
</dbReference>
<keyword evidence="6" id="KW-0418">Kinase</keyword>
<dbReference type="GO" id="GO:0005524">
    <property type="term" value="F:ATP binding"/>
    <property type="evidence" value="ECO:0007669"/>
    <property type="project" value="UniProtKB-KW"/>
</dbReference>
<protein>
    <recommendedName>
        <fullName evidence="3">histidine kinase</fullName>
        <ecNumber evidence="3">2.7.13.3</ecNumber>
    </recommendedName>
</protein>
<dbReference type="InterPro" id="IPR036097">
    <property type="entry name" value="HisK_dim/P_sf"/>
</dbReference>
<evidence type="ECO:0000256" key="2">
    <source>
        <dbReference type="ARBA" id="ARBA00004370"/>
    </source>
</evidence>
<dbReference type="InterPro" id="IPR003594">
    <property type="entry name" value="HATPase_dom"/>
</dbReference>
<dbReference type="GO" id="GO:0000155">
    <property type="term" value="F:phosphorelay sensor kinase activity"/>
    <property type="evidence" value="ECO:0007669"/>
    <property type="project" value="InterPro"/>
</dbReference>
<proteinExistence type="predicted"/>
<dbReference type="EMBL" id="CP015756">
    <property type="protein sequence ID" value="APC39238.1"/>
    <property type="molecule type" value="Genomic_DNA"/>
</dbReference>
<dbReference type="FunFam" id="3.30.565.10:FF:000006">
    <property type="entry name" value="Sensor histidine kinase WalK"/>
    <property type="match status" value="1"/>
</dbReference>
<evidence type="ECO:0000313" key="11">
    <source>
        <dbReference type="Proteomes" id="UP000182569"/>
    </source>
</evidence>
<dbReference type="InterPro" id="IPR004358">
    <property type="entry name" value="Sig_transdc_His_kin-like_C"/>
</dbReference>
<dbReference type="PRINTS" id="PR00344">
    <property type="entry name" value="BCTRLSENSOR"/>
</dbReference>
<keyword evidence="11" id="KW-1185">Reference proteome</keyword>
<feature type="transmembrane region" description="Helical" evidence="8">
    <location>
        <begin position="12"/>
        <end position="34"/>
    </location>
</feature>
<evidence type="ECO:0000259" key="9">
    <source>
        <dbReference type="PROSITE" id="PS50109"/>
    </source>
</evidence>
<dbReference type="OrthoDB" id="9773956at2"/>
<dbReference type="PANTHER" id="PTHR45453:SF1">
    <property type="entry name" value="PHOSPHATE REGULON SENSOR PROTEIN PHOR"/>
    <property type="match status" value="1"/>
</dbReference>
<feature type="transmembrane region" description="Helical" evidence="8">
    <location>
        <begin position="109"/>
        <end position="132"/>
    </location>
</feature>
<dbReference type="GO" id="GO:0016036">
    <property type="term" value="P:cellular response to phosphate starvation"/>
    <property type="evidence" value="ECO:0007669"/>
    <property type="project" value="TreeGrafter"/>
</dbReference>
<dbReference type="Pfam" id="PF02518">
    <property type="entry name" value="HATPase_c"/>
    <property type="match status" value="1"/>
</dbReference>
<dbReference type="RefSeq" id="WP_071611534.1">
    <property type="nucleotide sequence ID" value="NZ_CP015756.1"/>
</dbReference>
<dbReference type="GO" id="GO:0005886">
    <property type="term" value="C:plasma membrane"/>
    <property type="evidence" value="ECO:0007669"/>
    <property type="project" value="TreeGrafter"/>
</dbReference>
<evidence type="ECO:0000256" key="4">
    <source>
        <dbReference type="ARBA" id="ARBA00022553"/>
    </source>
</evidence>
<sequence>MRIFINHNIRKLFSMVSIILLCSILIAQVMVYFMTNQYKKEIITHDYAIAGYLYQQDITTDHIVPAFTSKKSIEDYTIGRKLLQPTGYTESINNKLLPEIQSFHEKFEILALILSFVVSLLLLTTLFIFFVWQDRKFEKASEDILSFMYGNKDIRFSDNEEGIVSQLFSSINVMATSLTAHITKEKQTKEFLKNTISDISHQLKTPLTALKMYNEIVQEENTNNVVVDSFNIKSCNQLERMEYLIQNLLKLSRLDADAIELAKSNCLMKDLLEGVVIGFSTRAKSENKSIMLMCNSHIMLNCDGDWILEAISNIIKNALDHTVSRNEVQILCDETPVLICITIKDNGSGIHPEDIHYIFKRFYRSRFSKEKDGTGIGLTLAKAIVEKHGGSITVESTLNQGTTFYLTFPKLTNL</sequence>
<dbReference type="SMART" id="SM00388">
    <property type="entry name" value="HisKA"/>
    <property type="match status" value="1"/>
</dbReference>
<keyword evidence="10" id="KW-0067">ATP-binding</keyword>
<comment type="catalytic activity">
    <reaction evidence="1">
        <text>ATP + protein L-histidine = ADP + protein N-phospho-L-histidine.</text>
        <dbReference type="EC" id="2.7.13.3"/>
    </reaction>
</comment>
<dbReference type="Pfam" id="PF00512">
    <property type="entry name" value="HisKA"/>
    <property type="match status" value="1"/>
</dbReference>
<dbReference type="PROSITE" id="PS50109">
    <property type="entry name" value="HIS_KIN"/>
    <property type="match status" value="1"/>
</dbReference>
<comment type="subcellular location">
    <subcellularLocation>
        <location evidence="2">Membrane</location>
    </subcellularLocation>
</comment>
<dbReference type="AlphaFoldDB" id="A0A1J0GEA2"/>
<evidence type="ECO:0000256" key="3">
    <source>
        <dbReference type="ARBA" id="ARBA00012438"/>
    </source>
</evidence>
<dbReference type="Proteomes" id="UP000182569">
    <property type="component" value="Chromosome"/>
</dbReference>
<dbReference type="Gene3D" id="3.30.565.10">
    <property type="entry name" value="Histidine kinase-like ATPase, C-terminal domain"/>
    <property type="match status" value="1"/>
</dbReference>
<dbReference type="EC" id="2.7.13.3" evidence="3"/>
<dbReference type="SMART" id="SM00387">
    <property type="entry name" value="HATPase_c"/>
    <property type="match status" value="1"/>
</dbReference>
<evidence type="ECO:0000313" key="10">
    <source>
        <dbReference type="EMBL" id="APC39238.1"/>
    </source>
</evidence>
<keyword evidence="10" id="KW-0547">Nucleotide-binding</keyword>